<sequence length="191" mass="22261">MGNSPGCRTSRSPKIHNKITDDCKFYYIEDFWVFTFLQTPVCNTIVWYADFLKYNSIVISIVIIDVITVSKVRSFKANLSRTVSRSHDKKQSSEMNFLKQACLQAFVFVCELITYFILTPRWNPDDKWIRFFLSTTAWVCVHMFDGIITFSFNKEFIQTVFKGTRIKDLSGHLNQTTKENSTNWASNSARN</sequence>
<evidence type="ECO:0000259" key="2">
    <source>
        <dbReference type="Pfam" id="PF10328"/>
    </source>
</evidence>
<accession>A0A8R1DR92</accession>
<keyword evidence="1" id="KW-0812">Transmembrane</keyword>
<keyword evidence="1" id="KW-0472">Membrane</keyword>
<feature type="transmembrane region" description="Helical" evidence="1">
    <location>
        <begin position="57"/>
        <end position="75"/>
    </location>
</feature>
<evidence type="ECO:0000256" key="1">
    <source>
        <dbReference type="SAM" id="Phobius"/>
    </source>
</evidence>
<dbReference type="OMA" id="VFIVIID"/>
<feature type="transmembrane region" description="Helical" evidence="1">
    <location>
        <begin position="96"/>
        <end position="117"/>
    </location>
</feature>
<evidence type="ECO:0000313" key="3">
    <source>
        <dbReference type="EnsemblMetazoa" id="CJA09717.1"/>
    </source>
</evidence>
<proteinExistence type="predicted"/>
<evidence type="ECO:0000313" key="4">
    <source>
        <dbReference type="Proteomes" id="UP000005237"/>
    </source>
</evidence>
<dbReference type="Proteomes" id="UP000005237">
    <property type="component" value="Unassembled WGS sequence"/>
</dbReference>
<dbReference type="PANTHER" id="PTHR23017">
    <property type="entry name" value="SERPENTINE RECEPTOR, CLASS X"/>
    <property type="match status" value="1"/>
</dbReference>
<reference evidence="4" key="1">
    <citation type="submission" date="2010-08" db="EMBL/GenBank/DDBJ databases">
        <authorList>
            <consortium name="Caenorhabditis japonica Sequencing Consortium"/>
            <person name="Wilson R.K."/>
        </authorList>
    </citation>
    <scope>NUCLEOTIDE SEQUENCE [LARGE SCALE GENOMIC DNA]</scope>
    <source>
        <strain evidence="4">DF5081</strain>
    </source>
</reference>
<dbReference type="EnsemblMetazoa" id="CJA09717.1">
    <property type="protein sequence ID" value="CJA09717.1"/>
    <property type="gene ID" value="WBGene00128920"/>
</dbReference>
<keyword evidence="4" id="KW-1185">Reference proteome</keyword>
<feature type="transmembrane region" description="Helical" evidence="1">
    <location>
        <begin position="129"/>
        <end position="152"/>
    </location>
</feature>
<keyword evidence="1" id="KW-1133">Transmembrane helix</keyword>
<name>A0A8R1DR92_CAEJA</name>
<dbReference type="PANTHER" id="PTHR23017:SF44">
    <property type="entry name" value="G-PROTEIN COUPLED RECEPTORS FAMILY 1 PROFILE DOMAIN-CONTAINING PROTEIN"/>
    <property type="match status" value="1"/>
</dbReference>
<dbReference type="InterPro" id="IPR019430">
    <property type="entry name" value="7TM_GPCR_serpentine_rcpt_Srx"/>
</dbReference>
<dbReference type="AlphaFoldDB" id="A0A8R1DR92"/>
<dbReference type="SUPFAM" id="SSF81321">
    <property type="entry name" value="Family A G protein-coupled receptor-like"/>
    <property type="match status" value="1"/>
</dbReference>
<organism evidence="3 4">
    <name type="scientific">Caenorhabditis japonica</name>
    <dbReference type="NCBI Taxonomy" id="281687"/>
    <lineage>
        <taxon>Eukaryota</taxon>
        <taxon>Metazoa</taxon>
        <taxon>Ecdysozoa</taxon>
        <taxon>Nematoda</taxon>
        <taxon>Chromadorea</taxon>
        <taxon>Rhabditida</taxon>
        <taxon>Rhabditina</taxon>
        <taxon>Rhabditomorpha</taxon>
        <taxon>Rhabditoidea</taxon>
        <taxon>Rhabditidae</taxon>
        <taxon>Peloderinae</taxon>
        <taxon>Caenorhabditis</taxon>
    </lineage>
</organism>
<protein>
    <submittedName>
        <fullName evidence="3">7TM_GPCR_Srx domain-containing protein</fullName>
    </submittedName>
</protein>
<reference evidence="3" key="2">
    <citation type="submission" date="2022-06" db="UniProtKB">
        <authorList>
            <consortium name="EnsemblMetazoa"/>
        </authorList>
    </citation>
    <scope>IDENTIFICATION</scope>
    <source>
        <strain evidence="3">DF5081</strain>
    </source>
</reference>
<dbReference type="Pfam" id="PF10328">
    <property type="entry name" value="7TM_GPCR_Srx"/>
    <property type="match status" value="1"/>
</dbReference>
<feature type="domain" description="7TM GPCR serpentine receptor class x (Srx)" evidence="2">
    <location>
        <begin position="20"/>
        <end position="153"/>
    </location>
</feature>